<evidence type="ECO:0000313" key="1">
    <source>
        <dbReference type="EMBL" id="VGO18454.1"/>
    </source>
</evidence>
<protein>
    <submittedName>
        <fullName evidence="1">Uncharacterized protein</fullName>
    </submittedName>
</protein>
<sequence length="54" mass="5982">MSTDLLKSWLKKQTKEQLVDLIAVHCVEDSDFLESLQLQAAAAAPTKNRPNATL</sequence>
<reference evidence="1 2" key="1">
    <citation type="submission" date="2019-04" db="EMBL/GenBank/DDBJ databases">
        <authorList>
            <person name="Van Vliet M D."/>
        </authorList>
    </citation>
    <scope>NUCLEOTIDE SEQUENCE [LARGE SCALE GENOMIC DNA]</scope>
    <source>
        <strain evidence="1 2">F21</strain>
    </source>
</reference>
<proteinExistence type="predicted"/>
<name>A0A6C2UGF8_9BACT</name>
<gene>
    <name evidence="1" type="ORF">SCARR_00507</name>
</gene>
<dbReference type="Proteomes" id="UP000346198">
    <property type="component" value="Unassembled WGS sequence"/>
</dbReference>
<dbReference type="RefSeq" id="WP_168432927.1">
    <property type="nucleotide sequence ID" value="NZ_CAAHFH010000001.1"/>
</dbReference>
<dbReference type="EMBL" id="CAAHFH010000001">
    <property type="protein sequence ID" value="VGO18454.1"/>
    <property type="molecule type" value="Genomic_DNA"/>
</dbReference>
<dbReference type="AlphaFoldDB" id="A0A6C2UGF8"/>
<organism evidence="1 2">
    <name type="scientific">Pontiella sulfatireligans</name>
    <dbReference type="NCBI Taxonomy" id="2750658"/>
    <lineage>
        <taxon>Bacteria</taxon>
        <taxon>Pseudomonadati</taxon>
        <taxon>Kiritimatiellota</taxon>
        <taxon>Kiritimatiellia</taxon>
        <taxon>Kiritimatiellales</taxon>
        <taxon>Pontiellaceae</taxon>
        <taxon>Pontiella</taxon>
    </lineage>
</organism>
<keyword evidence="2" id="KW-1185">Reference proteome</keyword>
<accession>A0A6C2UGF8</accession>
<evidence type="ECO:0000313" key="2">
    <source>
        <dbReference type="Proteomes" id="UP000346198"/>
    </source>
</evidence>